<keyword evidence="3" id="KW-1185">Reference proteome</keyword>
<organism evidence="3 5">
    <name type="scientific">Parascaris univalens</name>
    <name type="common">Nematode worm</name>
    <dbReference type="NCBI Taxonomy" id="6257"/>
    <lineage>
        <taxon>Eukaryota</taxon>
        <taxon>Metazoa</taxon>
        <taxon>Ecdysozoa</taxon>
        <taxon>Nematoda</taxon>
        <taxon>Chromadorea</taxon>
        <taxon>Rhabditida</taxon>
        <taxon>Spirurina</taxon>
        <taxon>Ascaridomorpha</taxon>
        <taxon>Ascaridoidea</taxon>
        <taxon>Ascarididae</taxon>
        <taxon>Parascaris</taxon>
    </lineage>
</organism>
<evidence type="ECO:0000313" key="3">
    <source>
        <dbReference type="Proteomes" id="UP000887569"/>
    </source>
</evidence>
<dbReference type="WBParaSite" id="PgR026_g095_t02">
    <property type="protein sequence ID" value="PgR026_g095_t02"/>
    <property type="gene ID" value="PgR026_g095"/>
</dbReference>
<feature type="compositionally biased region" description="Polar residues" evidence="1">
    <location>
        <begin position="190"/>
        <end position="204"/>
    </location>
</feature>
<evidence type="ECO:0000256" key="1">
    <source>
        <dbReference type="SAM" id="MobiDB-lite"/>
    </source>
</evidence>
<reference evidence="4 5" key="1">
    <citation type="submission" date="2022-11" db="UniProtKB">
        <authorList>
            <consortium name="WormBaseParasite"/>
        </authorList>
    </citation>
    <scope>IDENTIFICATION</scope>
</reference>
<keyword evidence="2" id="KW-0472">Membrane</keyword>
<name>A0A915B4H6_PARUN</name>
<dbReference type="AlphaFoldDB" id="A0A915B4H6"/>
<accession>A0A915B4H6</accession>
<evidence type="ECO:0000313" key="5">
    <source>
        <dbReference type="WBParaSite" id="PgR026_g095_t02"/>
    </source>
</evidence>
<keyword evidence="2" id="KW-1133">Transmembrane helix</keyword>
<feature type="transmembrane region" description="Helical" evidence="2">
    <location>
        <begin position="25"/>
        <end position="45"/>
    </location>
</feature>
<evidence type="ECO:0000313" key="4">
    <source>
        <dbReference type="WBParaSite" id="PgR026_g095_t01"/>
    </source>
</evidence>
<keyword evidence="2" id="KW-0812">Transmembrane</keyword>
<dbReference type="WBParaSite" id="PgR026_g095_t01">
    <property type="protein sequence ID" value="PgR026_g095_t01"/>
    <property type="gene ID" value="PgR026_g095"/>
</dbReference>
<dbReference type="Proteomes" id="UP000887569">
    <property type="component" value="Unplaced"/>
</dbReference>
<protein>
    <submittedName>
        <fullName evidence="4 5">Uncharacterized protein</fullName>
    </submittedName>
</protein>
<sequence length="322" mass="35591">SENIRQKNEEESLFQMNFFDKTSKAIAITIIIGAAGVVVAYFFYYRKKVSDENEKAENKAALVAPERDSLPVTQTTVHTETTRPLEKLQVAEEIITKEKETSIEDTKLANIIAERRKSQKEKPDVKQEIVPTVTALSQPTQPVSSTESTKLETVRAMTASSESAQSIPPAEKVQSDKPAAIKISSGRGVESTSRASLLNENQPSPKEPPMLDTFCYCGAQSSSSVSIINDDDLNDLKVQLLPTIVKPIVFDPYNPVNLTHRPGTSDLSNKSLTTVQSAENHRIIVPFLPILHGITYAAKHAQLLNELVENYEYFESNLLDSS</sequence>
<proteinExistence type="predicted"/>
<evidence type="ECO:0000256" key="2">
    <source>
        <dbReference type="SAM" id="Phobius"/>
    </source>
</evidence>
<feature type="region of interest" description="Disordered" evidence="1">
    <location>
        <begin position="159"/>
        <end position="206"/>
    </location>
</feature>